<evidence type="ECO:0000313" key="2">
    <source>
        <dbReference type="Proteomes" id="UP001138661"/>
    </source>
</evidence>
<dbReference type="EMBL" id="JAHXDN010000011">
    <property type="protein sequence ID" value="MBW4710784.1"/>
    <property type="molecule type" value="Genomic_DNA"/>
</dbReference>
<organism evidence="1 2">
    <name type="scientific">Roseobacter insulae</name>
    <dbReference type="NCBI Taxonomy" id="2859783"/>
    <lineage>
        <taxon>Bacteria</taxon>
        <taxon>Pseudomonadati</taxon>
        <taxon>Pseudomonadota</taxon>
        <taxon>Alphaproteobacteria</taxon>
        <taxon>Rhodobacterales</taxon>
        <taxon>Roseobacteraceae</taxon>
        <taxon>Roseobacter</taxon>
    </lineage>
</organism>
<comment type="caution">
    <text evidence="1">The sequence shown here is derived from an EMBL/GenBank/DDBJ whole genome shotgun (WGS) entry which is preliminary data.</text>
</comment>
<dbReference type="RefSeq" id="WP_219507977.1">
    <property type="nucleotide sequence ID" value="NZ_JAHXDN010000011.1"/>
</dbReference>
<proteinExistence type="predicted"/>
<protein>
    <submittedName>
        <fullName evidence="1">Uncharacterized protein</fullName>
    </submittedName>
</protein>
<reference evidence="1" key="1">
    <citation type="submission" date="2021-07" db="EMBL/GenBank/DDBJ databases">
        <title>Roseobacter insulae sp. nov., isolated from a tidal flat.</title>
        <authorList>
            <person name="Park S."/>
            <person name="Yoon J.-H."/>
        </authorList>
    </citation>
    <scope>NUCLEOTIDE SEQUENCE</scope>
    <source>
        <strain evidence="1">YSTF-M11</strain>
    </source>
</reference>
<sequence length="958" mass="100566">MAVLKLPTGSDVGIALDGRPPLFLSNTGVTEPEIPVAVAEAATSLRSTVLDIPVPLDSPVVRTQPAVGRAHVRSDGRLVVDLRDTTTVQGDLVSVEVEGTVGGAQMTETLTVPVNQGLQLKGWAAGDHYRLPTDSNNAVLVEIGKQHRKLYVSTSGFTKSQIEAREGISNANQVWLLNNPAVDGNGAQYGETPELAVDENRAQQIWGGITGGRRSSCWLLFKRGETFTQFAGSTGSARGEGPLHPLYIGAYGTGPDPIVATSMMAAQFLVVQDIHFGSKQSFTNRSFMMVDGCFSQSTTNFQGLQFPVRYCTLRRHRGWDISYHPAPVSGQWPVKSTREQSCYLSNHENVLIEDVFFDVSGWAEGYDYNAAFDAPQPPTQYSHVVYASGDGENMSVVGGMFSRGALTGIQGRTGPFVRDAVFMGNNLSILLGGGPDSEDGPPTSTIIPGAQLGNFSFMGDSLITWAGQKTQVRTNFETARGINLAGDSAGLRNNVIIGAGPGNDGTRAHGVATTGESIVISGFGAITGPDDTLIHDWLNAPDADTAGLSAATLSDTTLNGYAQSWLSNGTADRYDLIDALRASPTPVIETLKMRDWFFTRLGREKPAAPARTHIFRPPADSSTPGIRWDCRWDWDAEVLPGQVPGDSVDLDGHYITNSWSTAYPLVNLSLSGGRLTQFGDRLDISGDILTGGGILVAGAGQIFVQNCSVMDQTSIELVSGRFGVTGTLSGAFDMTVRGIAQALLGLDTASSTIADGQTLTVKGSDCQVGFDGSAGGAATLTCAPAATLRFETAASLSFTGLNASVAEFTPGTTVQGDISGFTARIVWIESTGNTTGGFLHLDTITGIPVEGENLIAEGVSGRSAVASGIIAQVNSLADFHIGQIATFRSGMYGQAAPNVTSTVILDGALEVDVTGLDVGDYHLIVADTLSGGFATTTITGGTATVAAPQNGRVTLTVS</sequence>
<gene>
    <name evidence="1" type="ORF">KX928_23585</name>
</gene>
<name>A0A9X1FZW7_9RHOB</name>
<evidence type="ECO:0000313" key="1">
    <source>
        <dbReference type="EMBL" id="MBW4710784.1"/>
    </source>
</evidence>
<accession>A0A9X1FZW7</accession>
<dbReference type="Proteomes" id="UP001138661">
    <property type="component" value="Unassembled WGS sequence"/>
</dbReference>
<dbReference type="AlphaFoldDB" id="A0A9X1FZW7"/>
<keyword evidence="2" id="KW-1185">Reference proteome</keyword>